<gene>
    <name evidence="1" type="ORF">OTG14_06590</name>
</gene>
<name>A0ABT3X9Z4_9ENTR</name>
<evidence type="ECO:0000313" key="1">
    <source>
        <dbReference type="EMBL" id="MCX8302630.1"/>
    </source>
</evidence>
<proteinExistence type="predicted"/>
<sequence length="381" mass="43534">MYSLNECKKFVSLHAKTLNLGKDFTNSLSLITTLSDDSPHGWARVFSEEADKQLKKNQTEKALGYLNIARFPYADTPVQKEAYKRYLSLFHKEYVETGFLEKKKTDNGKSSFYYKKGKSKVTVIICGGIISLKEQWIRALKTFNKLGCSVVLYEMPGVGENREAYDNKSLNLFSHIIDSIGFADDEICHVVGISFSGYFALKDTCTDARIKSITMTGTPLVDFFHDRQSFDRSPEITKDILAYLISQKHPLKDSQNSLYNFLDEHFPRINIIRNDIAIYYSQSKFDEVISANEVQALVKGFDDIYLLLLPDEHGSPKFYKVVFMFVLWSISKTINANWFVPRMLRAGIHLLYVILLIKKAFPCKHKESAGTEIPSVQGENI</sequence>
<evidence type="ECO:0000313" key="2">
    <source>
        <dbReference type="Proteomes" id="UP001163211"/>
    </source>
</evidence>
<comment type="caution">
    <text evidence="1">The sequence shown here is derived from an EMBL/GenBank/DDBJ whole genome shotgun (WGS) entry which is preliminary data.</text>
</comment>
<protein>
    <submittedName>
        <fullName evidence="1">Alpha/beta hydrolase</fullName>
    </submittedName>
</protein>
<accession>A0ABT3X9Z4</accession>
<dbReference type="EMBL" id="JAPMLV010000001">
    <property type="protein sequence ID" value="MCX8302630.1"/>
    <property type="molecule type" value="Genomic_DNA"/>
</dbReference>
<dbReference type="GO" id="GO:0016787">
    <property type="term" value="F:hydrolase activity"/>
    <property type="evidence" value="ECO:0007669"/>
    <property type="project" value="UniProtKB-KW"/>
</dbReference>
<keyword evidence="2" id="KW-1185">Reference proteome</keyword>
<reference evidence="1" key="1">
    <citation type="submission" date="2022-11" db="EMBL/GenBank/DDBJ databases">
        <title>The draft genomes of two Enterobacter strains.</title>
        <authorList>
            <person name="He Y."/>
            <person name="Wu S."/>
            <person name="Feng Y."/>
            <person name="Zong Z."/>
        </authorList>
    </citation>
    <scope>NUCLEOTIDE SEQUENCE</scope>
    <source>
        <strain evidence="1">155092</strain>
    </source>
</reference>
<dbReference type="SUPFAM" id="SSF53474">
    <property type="entry name" value="alpha/beta-Hydrolases"/>
    <property type="match status" value="1"/>
</dbReference>
<dbReference type="Proteomes" id="UP001163211">
    <property type="component" value="Unassembled WGS sequence"/>
</dbReference>
<dbReference type="InterPro" id="IPR029058">
    <property type="entry name" value="AB_hydrolase_fold"/>
</dbReference>
<dbReference type="RefSeq" id="WP_267214769.1">
    <property type="nucleotide sequence ID" value="NZ_JAPMLV010000001.1"/>
</dbReference>
<organism evidence="1 2">
    <name type="scientific">Enterobacter pseudoroggenkampii</name>
    <dbReference type="NCBI Taxonomy" id="2996112"/>
    <lineage>
        <taxon>Bacteria</taxon>
        <taxon>Pseudomonadati</taxon>
        <taxon>Pseudomonadota</taxon>
        <taxon>Gammaproteobacteria</taxon>
        <taxon>Enterobacterales</taxon>
        <taxon>Enterobacteriaceae</taxon>
        <taxon>Enterobacter</taxon>
    </lineage>
</organism>
<keyword evidence="1" id="KW-0378">Hydrolase</keyword>
<dbReference type="Gene3D" id="3.40.50.1820">
    <property type="entry name" value="alpha/beta hydrolase"/>
    <property type="match status" value="1"/>
</dbReference>